<sequence length="153" mass="16532">MLGRAHTEADIALEVSWFIVVALFTRTVLRKVFGGTHDKLSLVIGIRHPLGVNPLVEVSVGQFVERDGVSDLSFDGIAVDLVVAGIDAAVADVVDSGVGAALVVGNTAAADDIAVVDYIDDYFVSGNGRMQSQDWDSRWQMHSILDTYERQQE</sequence>
<keyword evidence="2" id="KW-1185">Reference proteome</keyword>
<reference evidence="1" key="1">
    <citation type="submission" date="2022-08" db="EMBL/GenBank/DDBJ databases">
        <title>Genome Sequence of Lecanicillium fungicola.</title>
        <authorList>
            <person name="Buettner E."/>
        </authorList>
    </citation>
    <scope>NUCLEOTIDE SEQUENCE</scope>
    <source>
        <strain evidence="1">Babe33</strain>
    </source>
</reference>
<gene>
    <name evidence="1" type="ORF">NQ176_g5661</name>
</gene>
<comment type="caution">
    <text evidence="1">The sequence shown here is derived from an EMBL/GenBank/DDBJ whole genome shotgun (WGS) entry which is preliminary data.</text>
</comment>
<name>A0ACC1N833_9HYPO</name>
<evidence type="ECO:0000313" key="1">
    <source>
        <dbReference type="EMBL" id="KAJ2975175.1"/>
    </source>
</evidence>
<organism evidence="1 2">
    <name type="scientific">Zarea fungicola</name>
    <dbReference type="NCBI Taxonomy" id="93591"/>
    <lineage>
        <taxon>Eukaryota</taxon>
        <taxon>Fungi</taxon>
        <taxon>Dikarya</taxon>
        <taxon>Ascomycota</taxon>
        <taxon>Pezizomycotina</taxon>
        <taxon>Sordariomycetes</taxon>
        <taxon>Hypocreomycetidae</taxon>
        <taxon>Hypocreales</taxon>
        <taxon>Cordycipitaceae</taxon>
        <taxon>Zarea</taxon>
    </lineage>
</organism>
<proteinExistence type="predicted"/>
<evidence type="ECO:0000313" key="2">
    <source>
        <dbReference type="Proteomes" id="UP001143910"/>
    </source>
</evidence>
<dbReference type="EMBL" id="JANJQO010000739">
    <property type="protein sequence ID" value="KAJ2975175.1"/>
    <property type="molecule type" value="Genomic_DNA"/>
</dbReference>
<dbReference type="Proteomes" id="UP001143910">
    <property type="component" value="Unassembled WGS sequence"/>
</dbReference>
<protein>
    <submittedName>
        <fullName evidence="1">Uncharacterized protein</fullName>
    </submittedName>
</protein>
<accession>A0ACC1N833</accession>